<protein>
    <submittedName>
        <fullName evidence="1">Uncharacterized protein</fullName>
    </submittedName>
</protein>
<proteinExistence type="predicted"/>
<accession>A0A087U7J4</accession>
<gene>
    <name evidence="1" type="ORF">X975_09769</name>
</gene>
<name>A0A087U7J4_STEMI</name>
<dbReference type="InterPro" id="IPR036397">
    <property type="entry name" value="RNaseH_sf"/>
</dbReference>
<feature type="non-terminal residue" evidence="1">
    <location>
        <position position="86"/>
    </location>
</feature>
<dbReference type="Gene3D" id="3.30.420.10">
    <property type="entry name" value="Ribonuclease H-like superfamily/Ribonuclease H"/>
    <property type="match status" value="1"/>
</dbReference>
<sequence length="86" mass="9538">MAAQSWSGVFSPDSVSLLLVPSSLNMICYVELLGKHLHPFILFCHSNGNGASQHDNCTSHRSQLATGWLDEHSSDFSVINWQPREP</sequence>
<evidence type="ECO:0000313" key="1">
    <source>
        <dbReference type="EMBL" id="KFM73333.1"/>
    </source>
</evidence>
<dbReference type="EMBL" id="KK118579">
    <property type="protein sequence ID" value="KFM73333.1"/>
    <property type="molecule type" value="Genomic_DNA"/>
</dbReference>
<evidence type="ECO:0000313" key="2">
    <source>
        <dbReference type="Proteomes" id="UP000054359"/>
    </source>
</evidence>
<dbReference type="Proteomes" id="UP000054359">
    <property type="component" value="Unassembled WGS sequence"/>
</dbReference>
<dbReference type="GO" id="GO:0003676">
    <property type="term" value="F:nucleic acid binding"/>
    <property type="evidence" value="ECO:0007669"/>
    <property type="project" value="InterPro"/>
</dbReference>
<reference evidence="1 2" key="1">
    <citation type="submission" date="2013-11" db="EMBL/GenBank/DDBJ databases">
        <title>Genome sequencing of Stegodyphus mimosarum.</title>
        <authorList>
            <person name="Bechsgaard J."/>
        </authorList>
    </citation>
    <scope>NUCLEOTIDE SEQUENCE [LARGE SCALE GENOMIC DNA]</scope>
</reference>
<dbReference type="AlphaFoldDB" id="A0A087U7J4"/>
<organism evidence="1 2">
    <name type="scientific">Stegodyphus mimosarum</name>
    <name type="common">African social velvet spider</name>
    <dbReference type="NCBI Taxonomy" id="407821"/>
    <lineage>
        <taxon>Eukaryota</taxon>
        <taxon>Metazoa</taxon>
        <taxon>Ecdysozoa</taxon>
        <taxon>Arthropoda</taxon>
        <taxon>Chelicerata</taxon>
        <taxon>Arachnida</taxon>
        <taxon>Araneae</taxon>
        <taxon>Araneomorphae</taxon>
        <taxon>Entelegynae</taxon>
        <taxon>Eresoidea</taxon>
        <taxon>Eresidae</taxon>
        <taxon>Stegodyphus</taxon>
    </lineage>
</organism>
<keyword evidence="2" id="KW-1185">Reference proteome</keyword>